<comment type="caution">
    <text evidence="2">The sequence shown here is derived from an EMBL/GenBank/DDBJ whole genome shotgun (WGS) entry which is preliminary data.</text>
</comment>
<evidence type="ECO:0000313" key="3">
    <source>
        <dbReference type="Proteomes" id="UP000747110"/>
    </source>
</evidence>
<sequence>MYGEVAYADLEKESVYDLTESNLVKMVRVMQLLLQHQQFQLEQGLGVQQQLMEEQVSTLGVLQMIPHLDIKDVGEGLNKLQGEFFKVADADMDAMFAQVRTEERTGARDTLANNVDQIKQVGALHGGGHQRIREFGFAFALPSPSPSWEGGGGSGKKQRLLFHRLCDSFAVFPCCASPYATRGLPLLRFPLCHPGPSLAALPPMPPGAFPCCASPYATRGLPLLRFPLCHPGPSLAALPPMPPGPSLAALPPMPPGAFPCCASPYATRGLPLLRFPLCHPGPSLAALPPMPPGAFPCCASPYATRGLPSHQVLDKRVFGGTQAPAGGTTSATATVAATAAESVPRAQRQPQPQQQRCPM</sequence>
<name>A0A8J4CA56_9CHLO</name>
<accession>A0A8J4CA56</accession>
<dbReference type="Proteomes" id="UP000747110">
    <property type="component" value="Unassembled WGS sequence"/>
</dbReference>
<evidence type="ECO:0000256" key="1">
    <source>
        <dbReference type="SAM" id="MobiDB-lite"/>
    </source>
</evidence>
<keyword evidence="3" id="KW-1185">Reference proteome</keyword>
<organism evidence="2 3">
    <name type="scientific">Volvox reticuliferus</name>
    <dbReference type="NCBI Taxonomy" id="1737510"/>
    <lineage>
        <taxon>Eukaryota</taxon>
        <taxon>Viridiplantae</taxon>
        <taxon>Chlorophyta</taxon>
        <taxon>core chlorophytes</taxon>
        <taxon>Chlorophyceae</taxon>
        <taxon>CS clade</taxon>
        <taxon>Chlamydomonadales</taxon>
        <taxon>Volvocaceae</taxon>
        <taxon>Volvox</taxon>
    </lineage>
</organism>
<feature type="region of interest" description="Disordered" evidence="1">
    <location>
        <begin position="319"/>
        <end position="359"/>
    </location>
</feature>
<dbReference type="AlphaFoldDB" id="A0A8J4CA56"/>
<protein>
    <submittedName>
        <fullName evidence="2">Uncharacterized protein</fullName>
    </submittedName>
</protein>
<evidence type="ECO:0000313" key="2">
    <source>
        <dbReference type="EMBL" id="GIL78823.1"/>
    </source>
</evidence>
<proteinExistence type="predicted"/>
<gene>
    <name evidence="2" type="ORF">Vretifemale_8251</name>
</gene>
<dbReference type="OrthoDB" id="515971at2759"/>
<reference evidence="2" key="1">
    <citation type="journal article" date="2021" name="Proc. Natl. Acad. Sci. U.S.A.">
        <title>Three genomes in the algal genus Volvox reveal the fate of a haploid sex-determining region after a transition to homothallism.</title>
        <authorList>
            <person name="Yamamoto K."/>
            <person name="Hamaji T."/>
            <person name="Kawai-Toyooka H."/>
            <person name="Matsuzaki R."/>
            <person name="Takahashi F."/>
            <person name="Nishimura Y."/>
            <person name="Kawachi M."/>
            <person name="Noguchi H."/>
            <person name="Minakuchi Y."/>
            <person name="Umen J.G."/>
            <person name="Toyoda A."/>
            <person name="Nozaki H."/>
        </authorList>
    </citation>
    <scope>NUCLEOTIDE SEQUENCE</scope>
    <source>
        <strain evidence="2">NIES-3786</strain>
    </source>
</reference>
<dbReference type="EMBL" id="BNCP01000014">
    <property type="protein sequence ID" value="GIL78823.1"/>
    <property type="molecule type" value="Genomic_DNA"/>
</dbReference>